<protein>
    <submittedName>
        <fullName evidence="1">Uncharacterized protein</fullName>
    </submittedName>
</protein>
<reference evidence="1 2" key="1">
    <citation type="submission" date="2020-08" db="EMBL/GenBank/DDBJ databases">
        <title>Draft genome sequencing of an Anaerocolumna strain isolated from anoxic soil subjected to BSD treatment.</title>
        <authorList>
            <person name="Uek A."/>
            <person name="Tonouchi A."/>
        </authorList>
    </citation>
    <scope>NUCLEOTIDE SEQUENCE [LARGE SCALE GENOMIC DNA]</scope>
    <source>
        <strain evidence="1 2">CTTW</strain>
    </source>
</reference>
<accession>A0A7M3S9Y4</accession>
<proteinExistence type="predicted"/>
<organism evidence="1 2">
    <name type="scientific">Anaerocolumna chitinilytica</name>
    <dbReference type="NCBI Taxonomy" id="1727145"/>
    <lineage>
        <taxon>Bacteria</taxon>
        <taxon>Bacillati</taxon>
        <taxon>Bacillota</taxon>
        <taxon>Clostridia</taxon>
        <taxon>Lachnospirales</taxon>
        <taxon>Lachnospiraceae</taxon>
        <taxon>Anaerocolumna</taxon>
    </lineage>
</organism>
<evidence type="ECO:0000313" key="1">
    <source>
        <dbReference type="EMBL" id="BCK01402.1"/>
    </source>
</evidence>
<dbReference type="EMBL" id="AP023368">
    <property type="protein sequence ID" value="BCK01402.1"/>
    <property type="molecule type" value="Genomic_DNA"/>
</dbReference>
<sequence length="263" mass="29747">MINYIKYTVDGKTYSLIDNGNGTWSKDALAPSVAGNYSLVIEINENGQSTFINADDSRYNLYLEVIASADRVTNLKKYMPDFLYQIKEIKTTIDAQNLELDIIYAVKEGVKSDLFIKTASNDAITREENFLGIKGQGTLEQRKNYILSLKHKGNKLNESTIKNVASAISGSDCLVTFFASAEIGNPYPGYGVLRVRVLSPDNSKDYRYEDIERALKPLVPAHLRLIVIKYFALWQDAKNNFADWRAVKTFTNWEAVKNYIPPM</sequence>
<name>A0A7M3S9Y4_9FIRM</name>
<dbReference type="KEGG" id="acht:bsdcttw_44420"/>
<dbReference type="Pfam" id="PF10076">
    <property type="entry name" value="Phage_Mu_Gp48"/>
    <property type="match status" value="1"/>
</dbReference>
<evidence type="ECO:0000313" key="2">
    <source>
        <dbReference type="Proteomes" id="UP000515703"/>
    </source>
</evidence>
<dbReference type="RefSeq" id="WP_185256969.1">
    <property type="nucleotide sequence ID" value="NZ_AP023368.1"/>
</dbReference>
<dbReference type="AlphaFoldDB" id="A0A7M3S9Y4"/>
<reference evidence="1 2" key="2">
    <citation type="submission" date="2020-08" db="EMBL/GenBank/DDBJ databases">
        <authorList>
            <person name="Ueki A."/>
            <person name="Tonouchi A."/>
        </authorList>
    </citation>
    <scope>NUCLEOTIDE SEQUENCE [LARGE SCALE GENOMIC DNA]</scope>
    <source>
        <strain evidence="1 2">CTTW</strain>
    </source>
</reference>
<gene>
    <name evidence="1" type="ORF">bsdcttw_44420</name>
</gene>
<dbReference type="Proteomes" id="UP000515703">
    <property type="component" value="Chromosome"/>
</dbReference>
<dbReference type="InterPro" id="IPR018755">
    <property type="entry name" value="Phage_Mu_Gp48"/>
</dbReference>
<keyword evidence="2" id="KW-1185">Reference proteome</keyword>